<organism evidence="1">
    <name type="scientific">uncultured Nocardioidaceae bacterium</name>
    <dbReference type="NCBI Taxonomy" id="253824"/>
    <lineage>
        <taxon>Bacteria</taxon>
        <taxon>Bacillati</taxon>
        <taxon>Actinomycetota</taxon>
        <taxon>Actinomycetes</taxon>
        <taxon>Propionibacteriales</taxon>
        <taxon>Nocardioidaceae</taxon>
        <taxon>environmental samples</taxon>
    </lineage>
</organism>
<reference evidence="1" key="1">
    <citation type="submission" date="2020-02" db="EMBL/GenBank/DDBJ databases">
        <authorList>
            <person name="Meier V. D."/>
        </authorList>
    </citation>
    <scope>NUCLEOTIDE SEQUENCE</scope>
    <source>
        <strain evidence="1">AVDCRST_MAG34</strain>
    </source>
</reference>
<accession>A0A6J4LD25</accession>
<name>A0A6J4LD25_9ACTN</name>
<proteinExistence type="predicted"/>
<dbReference type="EMBL" id="CADCUI010000005">
    <property type="protein sequence ID" value="CAA9328552.1"/>
    <property type="molecule type" value="Genomic_DNA"/>
</dbReference>
<dbReference type="InterPro" id="IPR014917">
    <property type="entry name" value="DUF1800"/>
</dbReference>
<evidence type="ECO:0000313" key="1">
    <source>
        <dbReference type="EMBL" id="CAA9328552.1"/>
    </source>
</evidence>
<protein>
    <recommendedName>
        <fullName evidence="2">DUF1800 domain-containing protein</fullName>
    </recommendedName>
</protein>
<dbReference type="Pfam" id="PF08811">
    <property type="entry name" value="DUF1800"/>
    <property type="match status" value="1"/>
</dbReference>
<sequence length="506" mass="56890">MASVGLATRVLTGRAGRRLRRYRTASYDQTPVPTSRERHMLSRMGCGFSVGSFAAMRAAGGELAWFEQQLQPESVTESAVAQQVSDWFPRLQDAPTLIFHNDDTEVHRTWHYARDLANYSVLRRIYSNRTVLESMVELWSNHLHVNTRHFPGFTQRPAYDAMIRRHALGTFEELLVAATLHPAMLMFLDNWKSVRGNPNENHGRELLELHTVGRADHTEDMVKQAAKILSGWTLNHGEWAAFYDPTRHTTGAVDLLGFQSTNAVANDPELARRFLRVLAHHPATAQRIARKLAVRFVSDDPPQPLVDRLAQVFLDSGTDIKATLRALVTSEEFWASAGQKVRTPIDDVVATCRALQVTAQAPINDDSFASRICYAVKSVQVFQWPRPDGPPDHAVSWATTTRMLNSWQAHWGLAGGWYPKGQVEYRAPAYFLPDDFPATGVPFARLVDHLSRVVLGRTSTTRILRAACEGCDIEPTEVITGSHALMRYKFHRLLAVLLDSPAHMTR</sequence>
<gene>
    <name evidence="1" type="ORF">AVDCRST_MAG34-118</name>
</gene>
<evidence type="ECO:0008006" key="2">
    <source>
        <dbReference type="Google" id="ProtNLM"/>
    </source>
</evidence>
<dbReference type="AlphaFoldDB" id="A0A6J4LD25"/>